<dbReference type="EMBL" id="CM046102">
    <property type="protein sequence ID" value="KAI8440337.1"/>
    <property type="molecule type" value="Genomic_DNA"/>
</dbReference>
<dbReference type="Proteomes" id="UP001064048">
    <property type="component" value="Chromosome 2"/>
</dbReference>
<proteinExistence type="predicted"/>
<gene>
    <name evidence="1" type="ORF">MSG28_001675</name>
</gene>
<reference evidence="1 2" key="1">
    <citation type="journal article" date="2022" name="Genome Biol. Evol.">
        <title>The Spruce Budworm Genome: Reconstructing the Evolutionary History of Antifreeze Proteins.</title>
        <authorList>
            <person name="Beliveau C."/>
            <person name="Gagne P."/>
            <person name="Picq S."/>
            <person name="Vernygora O."/>
            <person name="Keeling C.I."/>
            <person name="Pinkney K."/>
            <person name="Doucet D."/>
            <person name="Wen F."/>
            <person name="Johnston J.S."/>
            <person name="Maaroufi H."/>
            <person name="Boyle B."/>
            <person name="Laroche J."/>
            <person name="Dewar K."/>
            <person name="Juretic N."/>
            <person name="Blackburn G."/>
            <person name="Nisole A."/>
            <person name="Brunet B."/>
            <person name="Brandao M."/>
            <person name="Lumley L."/>
            <person name="Duan J."/>
            <person name="Quan G."/>
            <person name="Lucarotti C.J."/>
            <person name="Roe A.D."/>
            <person name="Sperling F.A.H."/>
            <person name="Levesque R.C."/>
            <person name="Cusson M."/>
        </authorList>
    </citation>
    <scope>NUCLEOTIDE SEQUENCE [LARGE SCALE GENOMIC DNA]</scope>
    <source>
        <strain evidence="1">Glfc:IPQL:Cfum</strain>
    </source>
</reference>
<organism evidence="1 2">
    <name type="scientific">Choristoneura fumiferana</name>
    <name type="common">Spruce budworm moth</name>
    <name type="synonym">Archips fumiferana</name>
    <dbReference type="NCBI Taxonomy" id="7141"/>
    <lineage>
        <taxon>Eukaryota</taxon>
        <taxon>Metazoa</taxon>
        <taxon>Ecdysozoa</taxon>
        <taxon>Arthropoda</taxon>
        <taxon>Hexapoda</taxon>
        <taxon>Insecta</taxon>
        <taxon>Pterygota</taxon>
        <taxon>Neoptera</taxon>
        <taxon>Endopterygota</taxon>
        <taxon>Lepidoptera</taxon>
        <taxon>Glossata</taxon>
        <taxon>Ditrysia</taxon>
        <taxon>Tortricoidea</taxon>
        <taxon>Tortricidae</taxon>
        <taxon>Tortricinae</taxon>
        <taxon>Choristoneura</taxon>
    </lineage>
</organism>
<comment type="caution">
    <text evidence="1">The sequence shown here is derived from an EMBL/GenBank/DDBJ whole genome shotgun (WGS) entry which is preliminary data.</text>
</comment>
<protein>
    <submittedName>
        <fullName evidence="1">Uncharacterized protein</fullName>
    </submittedName>
</protein>
<sequence>MGPASPISDNTDDGGYALPTVICINPRAKILPEEVPVADLIIHRKEKPDENVPLVWEPDPGPPSQPYPRHSLSIAWSPPSLCFELLEEKVVQQLTVWNSATHLIYVQCCGLWDDTAKLGAGWKSYPRKRFLLAPGLVAKIGVSAKPREYPSPVPMAYVGLQLAASHTRDIVTGYFVVPIQVKFKNYIPPPPGEG</sequence>
<evidence type="ECO:0000313" key="2">
    <source>
        <dbReference type="Proteomes" id="UP001064048"/>
    </source>
</evidence>
<evidence type="ECO:0000313" key="1">
    <source>
        <dbReference type="EMBL" id="KAI8440337.1"/>
    </source>
</evidence>
<accession>A0ACC0KVL0</accession>
<keyword evidence="2" id="KW-1185">Reference proteome</keyword>
<name>A0ACC0KVL0_CHOFU</name>